<dbReference type="RefSeq" id="WP_035378379.1">
    <property type="nucleotide sequence ID" value="NZ_AZQP01000008.1"/>
</dbReference>
<gene>
    <name evidence="10" type="ORF">Q428_04025</name>
</gene>
<evidence type="ECO:0000256" key="7">
    <source>
        <dbReference type="ARBA" id="ARBA00023136"/>
    </source>
</evidence>
<feature type="transmembrane region" description="Helical" evidence="8">
    <location>
        <begin position="132"/>
        <end position="150"/>
    </location>
</feature>
<dbReference type="GO" id="GO:0035435">
    <property type="term" value="P:phosphate ion transmembrane transport"/>
    <property type="evidence" value="ECO:0007669"/>
    <property type="project" value="InterPro"/>
</dbReference>
<comment type="subcellular location">
    <subcellularLocation>
        <location evidence="1 8">Cell membrane</location>
        <topology evidence="1 8">Multi-pass membrane protein</topology>
    </subcellularLocation>
</comment>
<evidence type="ECO:0000256" key="3">
    <source>
        <dbReference type="ARBA" id="ARBA00022448"/>
    </source>
</evidence>
<dbReference type="Pfam" id="PF00528">
    <property type="entry name" value="BPD_transp_1"/>
    <property type="match status" value="1"/>
</dbReference>
<feature type="transmembrane region" description="Helical" evidence="8">
    <location>
        <begin position="179"/>
        <end position="199"/>
    </location>
</feature>
<keyword evidence="6 8" id="KW-1133">Transmembrane helix</keyword>
<protein>
    <recommendedName>
        <fullName evidence="8">Phosphate transport system permease protein PstA</fullName>
    </recommendedName>
</protein>
<dbReference type="GO" id="GO:0005886">
    <property type="term" value="C:plasma membrane"/>
    <property type="evidence" value="ECO:0007669"/>
    <property type="project" value="UniProtKB-SubCell"/>
</dbReference>
<evidence type="ECO:0000256" key="4">
    <source>
        <dbReference type="ARBA" id="ARBA00022475"/>
    </source>
</evidence>
<dbReference type="Gene3D" id="1.10.3720.10">
    <property type="entry name" value="MetI-like"/>
    <property type="match status" value="1"/>
</dbReference>
<dbReference type="PROSITE" id="PS50928">
    <property type="entry name" value="ABC_TM1"/>
    <property type="match status" value="1"/>
</dbReference>
<evidence type="ECO:0000256" key="2">
    <source>
        <dbReference type="ARBA" id="ARBA00007069"/>
    </source>
</evidence>
<evidence type="ECO:0000259" key="9">
    <source>
        <dbReference type="PROSITE" id="PS50928"/>
    </source>
</evidence>
<feature type="transmembrane region" description="Helical" evidence="8">
    <location>
        <begin position="100"/>
        <end position="126"/>
    </location>
</feature>
<dbReference type="InterPro" id="IPR005672">
    <property type="entry name" value="Phosphate_PstA"/>
</dbReference>
<dbReference type="Proteomes" id="UP000019681">
    <property type="component" value="Unassembled WGS sequence"/>
</dbReference>
<evidence type="ECO:0000313" key="11">
    <source>
        <dbReference type="Proteomes" id="UP000019681"/>
    </source>
</evidence>
<reference evidence="10 11" key="1">
    <citation type="journal article" date="2014" name="Genome Announc.">
        <title>Draft Genome Sequence of Fervidicella metallireducens Strain AeBT, an Iron-Reducing Thermoanaerobe from the Great Artesian Basin.</title>
        <authorList>
            <person name="Patel B.K."/>
        </authorList>
    </citation>
    <scope>NUCLEOTIDE SEQUENCE [LARGE SCALE GENOMIC DNA]</scope>
    <source>
        <strain evidence="10 11">AeB</strain>
    </source>
</reference>
<proteinExistence type="inferred from homology"/>
<name>A0A017RWS8_9CLOT</name>
<dbReference type="AlphaFoldDB" id="A0A017RWS8"/>
<evidence type="ECO:0000256" key="1">
    <source>
        <dbReference type="ARBA" id="ARBA00004651"/>
    </source>
</evidence>
<feature type="transmembrane region" description="Helical" evidence="8">
    <location>
        <begin position="12"/>
        <end position="34"/>
    </location>
</feature>
<keyword evidence="4 8" id="KW-1003">Cell membrane</keyword>
<dbReference type="GO" id="GO:0005315">
    <property type="term" value="F:phosphate transmembrane transporter activity"/>
    <property type="evidence" value="ECO:0007669"/>
    <property type="project" value="InterPro"/>
</dbReference>
<dbReference type="SUPFAM" id="SSF161098">
    <property type="entry name" value="MetI-like"/>
    <property type="match status" value="1"/>
</dbReference>
<keyword evidence="11" id="KW-1185">Reference proteome</keyword>
<dbReference type="InterPro" id="IPR035906">
    <property type="entry name" value="MetI-like_sf"/>
</dbReference>
<dbReference type="OrthoDB" id="9785113at2"/>
<keyword evidence="3" id="KW-0813">Transport</keyword>
<dbReference type="PANTHER" id="PTHR43470:SF4">
    <property type="entry name" value="ABC TRANSPORTER PERMEASE PROTEIN YQGI-RELATED"/>
    <property type="match status" value="1"/>
</dbReference>
<feature type="transmembrane region" description="Helical" evidence="8">
    <location>
        <begin position="67"/>
        <end position="88"/>
    </location>
</feature>
<evidence type="ECO:0000256" key="5">
    <source>
        <dbReference type="ARBA" id="ARBA00022692"/>
    </source>
</evidence>
<evidence type="ECO:0000313" key="10">
    <source>
        <dbReference type="EMBL" id="EYE89122.1"/>
    </source>
</evidence>
<dbReference type="EMBL" id="AZQP01000008">
    <property type="protein sequence ID" value="EYE89122.1"/>
    <property type="molecule type" value="Genomic_DNA"/>
</dbReference>
<dbReference type="CDD" id="cd06261">
    <property type="entry name" value="TM_PBP2"/>
    <property type="match status" value="1"/>
</dbReference>
<dbReference type="InterPro" id="IPR000515">
    <property type="entry name" value="MetI-like"/>
</dbReference>
<feature type="transmembrane region" description="Helical" evidence="8">
    <location>
        <begin position="252"/>
        <end position="271"/>
    </location>
</feature>
<evidence type="ECO:0000256" key="6">
    <source>
        <dbReference type="ARBA" id="ARBA00022989"/>
    </source>
</evidence>
<evidence type="ECO:0000256" key="8">
    <source>
        <dbReference type="RuleBase" id="RU363043"/>
    </source>
</evidence>
<keyword evidence="7 8" id="KW-0472">Membrane</keyword>
<dbReference type="STRING" id="1403537.Q428_04025"/>
<dbReference type="NCBIfam" id="TIGR00974">
    <property type="entry name" value="3a0107s02c"/>
    <property type="match status" value="1"/>
</dbReference>
<organism evidence="10 11">
    <name type="scientific">Fervidicella metallireducens AeB</name>
    <dbReference type="NCBI Taxonomy" id="1403537"/>
    <lineage>
        <taxon>Bacteria</taxon>
        <taxon>Bacillati</taxon>
        <taxon>Bacillota</taxon>
        <taxon>Clostridia</taxon>
        <taxon>Eubacteriales</taxon>
        <taxon>Clostridiaceae</taxon>
        <taxon>Fervidicella</taxon>
    </lineage>
</organism>
<keyword evidence="5 8" id="KW-0812">Transmembrane</keyword>
<dbReference type="PANTHER" id="PTHR43470">
    <property type="entry name" value="PHOSPHATE TRANSPORT SYSTEM PERMEASE PROTEIN PSTA-RELATED"/>
    <property type="match status" value="1"/>
</dbReference>
<sequence>MKCSKLKDNFITMLFWASGVIIFLLLCCFLFMILSEGLPVLSLDFIFGRPEEMLEGGGIGPEIFNTFYILLLSMLITIPIGLGAGIYLAEYAKDNIITRVIKLSVECLASVPSIVFGLFGMIVFVVKFKMGFSILGGAAALSLLNLPVMVRVTEQAITSVPNIYKEASYALGTTKWQTIYSVILPIALPNIITGINLIAGRAIGESAVLIYTAGTSISRVFPQFNPMAAGETLSVHLWYVKAIGLIPDADRVSAGTAAMLIVIILIFNMVIKLINKYIKRNFEGV</sequence>
<comment type="caution">
    <text evidence="10">The sequence shown here is derived from an EMBL/GenBank/DDBJ whole genome shotgun (WGS) entry which is preliminary data.</text>
</comment>
<accession>A0A017RWS8</accession>
<comment type="similarity">
    <text evidence="2 8">Belongs to the binding-protein-dependent transport system permease family. CysTW subfamily.</text>
</comment>
<feature type="domain" description="ABC transmembrane type-1" evidence="9">
    <location>
        <begin position="63"/>
        <end position="271"/>
    </location>
</feature>